<dbReference type="SUPFAM" id="SSF52540">
    <property type="entry name" value="P-loop containing nucleoside triphosphate hydrolases"/>
    <property type="match status" value="1"/>
</dbReference>
<dbReference type="EMBL" id="JAFMPY010000001">
    <property type="protein sequence ID" value="MBO0902420.1"/>
    <property type="molecule type" value="Genomic_DNA"/>
</dbReference>
<protein>
    <recommendedName>
        <fullName evidence="4">Tyrosine-protein kinase family protein</fullName>
    </recommendedName>
</protein>
<evidence type="ECO:0000313" key="3">
    <source>
        <dbReference type="Proteomes" id="UP000664288"/>
    </source>
</evidence>
<evidence type="ECO:0000313" key="2">
    <source>
        <dbReference type="EMBL" id="MBO0902420.1"/>
    </source>
</evidence>
<dbReference type="Proteomes" id="UP000664288">
    <property type="component" value="Unassembled WGS sequence"/>
</dbReference>
<reference evidence="2 3" key="1">
    <citation type="submission" date="2021-03" db="EMBL/GenBank/DDBJ databases">
        <title>Whole genome sequence of Jiella sp. MQZ13P-4.</title>
        <authorList>
            <person name="Tuo L."/>
        </authorList>
    </citation>
    <scope>NUCLEOTIDE SEQUENCE [LARGE SCALE GENOMIC DNA]</scope>
    <source>
        <strain evidence="2 3">MQZ13P-4</strain>
    </source>
</reference>
<evidence type="ECO:0000256" key="1">
    <source>
        <dbReference type="SAM" id="MobiDB-lite"/>
    </source>
</evidence>
<keyword evidence="3" id="KW-1185">Reference proteome</keyword>
<accession>A0ABS3IYE0</accession>
<feature type="region of interest" description="Disordered" evidence="1">
    <location>
        <begin position="1"/>
        <end position="47"/>
    </location>
</feature>
<gene>
    <name evidence="2" type="ORF">J1C47_02085</name>
</gene>
<name>A0ABS3IYE0_9HYPH</name>
<dbReference type="RefSeq" id="WP_207349052.1">
    <property type="nucleotide sequence ID" value="NZ_JAFMPY010000001.1"/>
</dbReference>
<comment type="caution">
    <text evidence="2">The sequence shown here is derived from an EMBL/GenBank/DDBJ whole genome shotgun (WGS) entry which is preliminary data.</text>
</comment>
<evidence type="ECO:0008006" key="4">
    <source>
        <dbReference type="Google" id="ProtNLM"/>
    </source>
</evidence>
<proteinExistence type="predicted"/>
<feature type="compositionally biased region" description="Basic and acidic residues" evidence="1">
    <location>
        <begin position="23"/>
        <end position="39"/>
    </location>
</feature>
<sequence length="239" mass="25128">MTIEQPHNAGFAWDGKGRTGLRHPPEAAGREAPADERAPAEAASGEAGEQIATASELVAALQATEIVRIVVLSTHRELGSFGGLELARRLSAAGKATVLIDLTPDGWLAGRMGLAADALGYADLLAGGAGLADIIYRDHHTATHFVPSGGFEFERADETTLGHLAHVLAAFDEAYDYAVVEADALDIPELPAILDGNSAVVIAGLPHVDDRMIDVADDLRMIGIDDIVFMPLIRRQPGA</sequence>
<dbReference type="Gene3D" id="3.40.50.300">
    <property type="entry name" value="P-loop containing nucleotide triphosphate hydrolases"/>
    <property type="match status" value="1"/>
</dbReference>
<organism evidence="2 3">
    <name type="scientific">Jiella sonneratiae</name>
    <dbReference type="NCBI Taxonomy" id="2816856"/>
    <lineage>
        <taxon>Bacteria</taxon>
        <taxon>Pseudomonadati</taxon>
        <taxon>Pseudomonadota</taxon>
        <taxon>Alphaproteobacteria</taxon>
        <taxon>Hyphomicrobiales</taxon>
        <taxon>Aurantimonadaceae</taxon>
        <taxon>Jiella</taxon>
    </lineage>
</organism>
<dbReference type="InterPro" id="IPR027417">
    <property type="entry name" value="P-loop_NTPase"/>
</dbReference>